<evidence type="ECO:0000256" key="8">
    <source>
        <dbReference type="ARBA" id="ARBA00023136"/>
    </source>
</evidence>
<dbReference type="InterPro" id="IPR001036">
    <property type="entry name" value="Acrflvin-R"/>
</dbReference>
<dbReference type="Pfam" id="PF00873">
    <property type="entry name" value="ACR_tran"/>
    <property type="match status" value="1"/>
</dbReference>
<protein>
    <recommendedName>
        <fullName evidence="9">Efflux pump membrane transporter</fullName>
    </recommendedName>
</protein>
<dbReference type="Gene3D" id="3.30.70.1430">
    <property type="entry name" value="Multidrug efflux transporter AcrB pore domain"/>
    <property type="match status" value="2"/>
</dbReference>
<dbReference type="InterPro" id="IPR027463">
    <property type="entry name" value="AcrB_DN_DC_subdom"/>
</dbReference>
<dbReference type="Gene3D" id="3.30.70.1440">
    <property type="entry name" value="Multidrug efflux transporter AcrB pore domain"/>
    <property type="match status" value="1"/>
</dbReference>
<dbReference type="FunFam" id="3.30.70.1430:FF:000001">
    <property type="entry name" value="Efflux pump membrane transporter"/>
    <property type="match status" value="1"/>
</dbReference>
<dbReference type="SUPFAM" id="SSF82714">
    <property type="entry name" value="Multidrug efflux transporter AcrB TolC docking domain, DN and DC subdomains"/>
    <property type="match status" value="2"/>
</dbReference>
<sequence>MFSKFFIEHPRFAAVVSLVITISGLISLWNLPVEEYPEISPPTLFISATYAGASADVVTQTVAIPIENEINGVEDLLYFSSTSSNSGTYNCQVTFKTGTDSDIALVNLQNAVKRADAQLPSEVTKTGVSVEKRGSDTLGMFVFRTNGASMDLNELANYVDKTLKDDLARVDGVSSTSMMSESEYAMRIWLDPVRMAGMGISTSDVTNAINAQNIQAAPGNVGSEGSSDSVTYKVNVTGRLADPAEFGAIILRSDAASGRVVRLSDVARVELGSSSYTGGTTINGEPAVGLALYRSPDANALATMNRVKAKLAEWEPRLPEGVTVSPAYDPTKFIQTTMEEMVVTILSALLLVILITWAFLQSWRATLIPAAAIPVSLIGTFTVMAALGLSINTLTLFGLILVIGSLVDDAIVVVENTERLIAQGLSPHDAAVKSMQEITGAVIATTLVTVACYLPLAFYGGMVGAIYRQFAVSMCVALSISAVVALTLSPALCALVLRPGDGAADAEQASRGFSAKFFKPFNRFLSASRESYVRGSAWLIRRSLIAAVGMIAAVGVTWFLYGRIPTAFIPSEDKGVIFANIELPADATQNRTEAVMETVLERLRTIPGVQTVMQNVGMSMLSGSGEYAGMAVLDLKPWNERTTPETQLSAIQAEIAKRTQNIAAAEIVSFTPPAIMGLGGTGGASFEICGVGTVDTAHLSDAVNRFKSALGDRPETLFAMSSYSADTPQLRFTLDREKAELLQVPASDVYSTMQTLLASYYVNDFTMNGSNYEVIVQADSKYRGSNLSLEEIPTTSSDGNIVPLSALGSLSWEVGPQQITRFNKMTSAGVNAQSAAGVSSGAFYKAIEDTAAASLPKDYHIEWTGLSYQERQNAGQIVTLMGLALLFAYLFLVAQYESWTIPLSVMLSVLFAVMGALLGLELTGGDMSIYTQLGMVMLIGLAGKNAILMVEFAKTARESGLSIIEAAKQGASIRFRAVMMTAWSFLFGVLPLVFATGAGSASRRAIGITTFAGMLTATLIGIFFIPFLFTLFETLREKFHA</sequence>
<keyword evidence="8 9" id="KW-0472">Membrane</keyword>
<feature type="transmembrane region" description="Helical" evidence="9">
    <location>
        <begin position="932"/>
        <end position="952"/>
    </location>
</feature>
<feature type="transmembrane region" description="Helical" evidence="9">
    <location>
        <begin position="341"/>
        <end position="360"/>
    </location>
</feature>
<feature type="transmembrane region" description="Helical" evidence="9">
    <location>
        <begin position="367"/>
        <end position="389"/>
    </location>
</feature>
<dbReference type="PRINTS" id="PR00702">
    <property type="entry name" value="ACRIFLAVINRP"/>
</dbReference>
<gene>
    <name evidence="10" type="ORF">HMPREF1476_01049</name>
</gene>
<feature type="transmembrane region" description="Helical" evidence="9">
    <location>
        <begin position="395"/>
        <end position="417"/>
    </location>
</feature>
<dbReference type="InterPro" id="IPR004764">
    <property type="entry name" value="MdtF-like"/>
</dbReference>
<reference evidence="10 11" key="1">
    <citation type="submission" date="2013-04" db="EMBL/GenBank/DDBJ databases">
        <title>The Genome Sequence of Sutterella wadsworthensis HGA0223.</title>
        <authorList>
            <consortium name="The Broad Institute Genomics Platform"/>
            <person name="Earl A."/>
            <person name="Ward D."/>
            <person name="Feldgarden M."/>
            <person name="Gevers D."/>
            <person name="Schmidt T.M."/>
            <person name="Dover J."/>
            <person name="Dai D."/>
            <person name="Walker B."/>
            <person name="Young S."/>
            <person name="Zeng Q."/>
            <person name="Gargeya S."/>
            <person name="Fitzgerald M."/>
            <person name="Haas B."/>
            <person name="Abouelleil A."/>
            <person name="Allen A.W."/>
            <person name="Alvarado L."/>
            <person name="Arachchi H.M."/>
            <person name="Berlin A.M."/>
            <person name="Chapman S.B."/>
            <person name="Gainer-Dewar J."/>
            <person name="Goldberg J."/>
            <person name="Griggs A."/>
            <person name="Gujja S."/>
            <person name="Hansen M."/>
            <person name="Howarth C."/>
            <person name="Imamovic A."/>
            <person name="Ireland A."/>
            <person name="Larimer J."/>
            <person name="McCowan C."/>
            <person name="Murphy C."/>
            <person name="Pearson M."/>
            <person name="Poon T.W."/>
            <person name="Priest M."/>
            <person name="Roberts A."/>
            <person name="Saif S."/>
            <person name="Shea T."/>
            <person name="Sisk P."/>
            <person name="Sykes S."/>
            <person name="Wortman J."/>
            <person name="Nusbaum C."/>
            <person name="Birren B."/>
        </authorList>
    </citation>
    <scope>NUCLEOTIDE SEQUENCE [LARGE SCALE GENOMIC DNA]</scope>
    <source>
        <strain evidence="10 11">HGA0223</strain>
    </source>
</reference>
<feature type="transmembrane region" description="Helical" evidence="9">
    <location>
        <begin position="544"/>
        <end position="561"/>
    </location>
</feature>
<feature type="transmembrane region" description="Helical" evidence="9">
    <location>
        <begin position="973"/>
        <end position="994"/>
    </location>
</feature>
<dbReference type="EMBL" id="ATCF01000015">
    <property type="protein sequence ID" value="EPD99593.1"/>
    <property type="molecule type" value="Genomic_DNA"/>
</dbReference>
<feature type="transmembrane region" description="Helical" evidence="9">
    <location>
        <begin position="874"/>
        <end position="892"/>
    </location>
</feature>
<evidence type="ECO:0000256" key="3">
    <source>
        <dbReference type="ARBA" id="ARBA00022448"/>
    </source>
</evidence>
<dbReference type="PATRIC" id="fig|1203554.3.peg.1073"/>
<dbReference type="RefSeq" id="WP_016474356.1">
    <property type="nucleotide sequence ID" value="NZ_KE150480.1"/>
</dbReference>
<dbReference type="PANTHER" id="PTHR32063:SF76">
    <property type="entry name" value="EFFLUX PUMP MEMBRANE TRANSPORTER"/>
    <property type="match status" value="1"/>
</dbReference>
<keyword evidence="5 9" id="KW-0997">Cell inner membrane</keyword>
<comment type="caution">
    <text evidence="9">Lacks conserved residue(s) required for the propagation of feature annotation.</text>
</comment>
<dbReference type="GO" id="GO:0015562">
    <property type="term" value="F:efflux transmembrane transporter activity"/>
    <property type="evidence" value="ECO:0007669"/>
    <property type="project" value="InterPro"/>
</dbReference>
<dbReference type="STRING" id="1203554.HMPREF1476_01049"/>
<evidence type="ECO:0000313" key="11">
    <source>
        <dbReference type="Proteomes" id="UP000014400"/>
    </source>
</evidence>
<evidence type="ECO:0000313" key="10">
    <source>
        <dbReference type="EMBL" id="EPD99593.1"/>
    </source>
</evidence>
<dbReference type="SUPFAM" id="SSF82866">
    <property type="entry name" value="Multidrug efflux transporter AcrB transmembrane domain"/>
    <property type="match status" value="2"/>
</dbReference>
<dbReference type="GO" id="GO:0009636">
    <property type="term" value="P:response to toxic substance"/>
    <property type="evidence" value="ECO:0007669"/>
    <property type="project" value="UniProtKB-ARBA"/>
</dbReference>
<comment type="similarity">
    <text evidence="2 9">Belongs to the resistance-nodulation-cell division (RND) (TC 2.A.6) family.</text>
</comment>
<dbReference type="GO" id="GO:0042910">
    <property type="term" value="F:xenobiotic transmembrane transporter activity"/>
    <property type="evidence" value="ECO:0007669"/>
    <property type="project" value="TreeGrafter"/>
</dbReference>
<comment type="caution">
    <text evidence="10">The sequence shown here is derived from an EMBL/GenBank/DDBJ whole genome shotgun (WGS) entry which is preliminary data.</text>
</comment>
<dbReference type="NCBIfam" id="TIGR00915">
    <property type="entry name" value="2A0602"/>
    <property type="match status" value="1"/>
</dbReference>
<keyword evidence="11" id="KW-1185">Reference proteome</keyword>
<evidence type="ECO:0000256" key="1">
    <source>
        <dbReference type="ARBA" id="ARBA00004429"/>
    </source>
</evidence>
<name>S3BE43_9BURK</name>
<accession>S3BE43</accession>
<dbReference type="GO" id="GO:0005886">
    <property type="term" value="C:plasma membrane"/>
    <property type="evidence" value="ECO:0007669"/>
    <property type="project" value="UniProtKB-SubCell"/>
</dbReference>
<keyword evidence="7 9" id="KW-1133">Transmembrane helix</keyword>
<keyword evidence="6 9" id="KW-0812">Transmembrane</keyword>
<proteinExistence type="inferred from homology"/>
<dbReference type="Gene3D" id="3.30.70.1320">
    <property type="entry name" value="Multidrug efflux transporter AcrB pore domain like"/>
    <property type="match status" value="1"/>
</dbReference>
<feature type="transmembrane region" description="Helical" evidence="9">
    <location>
        <begin position="899"/>
        <end position="920"/>
    </location>
</feature>
<evidence type="ECO:0000256" key="9">
    <source>
        <dbReference type="RuleBase" id="RU364070"/>
    </source>
</evidence>
<dbReference type="Proteomes" id="UP000014400">
    <property type="component" value="Unassembled WGS sequence"/>
</dbReference>
<evidence type="ECO:0000256" key="2">
    <source>
        <dbReference type="ARBA" id="ARBA00010942"/>
    </source>
</evidence>
<dbReference type="AlphaFoldDB" id="S3BE43"/>
<dbReference type="eggNOG" id="COG0841">
    <property type="taxonomic scope" value="Bacteria"/>
</dbReference>
<evidence type="ECO:0000256" key="6">
    <source>
        <dbReference type="ARBA" id="ARBA00022692"/>
    </source>
</evidence>
<evidence type="ECO:0000256" key="5">
    <source>
        <dbReference type="ARBA" id="ARBA00022519"/>
    </source>
</evidence>
<feature type="transmembrane region" description="Helical" evidence="9">
    <location>
        <begin position="438"/>
        <end position="458"/>
    </location>
</feature>
<keyword evidence="4" id="KW-1003">Cell membrane</keyword>
<evidence type="ECO:0000256" key="4">
    <source>
        <dbReference type="ARBA" id="ARBA00022475"/>
    </source>
</evidence>
<comment type="subcellular location">
    <subcellularLocation>
        <location evidence="1 9">Cell inner membrane</location>
        <topology evidence="1 9">Multi-pass membrane protein</topology>
    </subcellularLocation>
</comment>
<dbReference type="SUPFAM" id="SSF82693">
    <property type="entry name" value="Multidrug efflux transporter AcrB pore domain, PN1, PN2, PC1 and PC2 subdomains"/>
    <property type="match status" value="4"/>
</dbReference>
<evidence type="ECO:0000256" key="7">
    <source>
        <dbReference type="ARBA" id="ARBA00022989"/>
    </source>
</evidence>
<dbReference type="PANTHER" id="PTHR32063">
    <property type="match status" value="1"/>
</dbReference>
<keyword evidence="3 9" id="KW-0813">Transport</keyword>
<dbReference type="Gene3D" id="1.20.1640.10">
    <property type="entry name" value="Multidrug efflux transporter AcrB transmembrane domain"/>
    <property type="match status" value="2"/>
</dbReference>
<organism evidence="10 11">
    <name type="scientific">Sutterella wadsworthensis HGA0223</name>
    <dbReference type="NCBI Taxonomy" id="1203554"/>
    <lineage>
        <taxon>Bacteria</taxon>
        <taxon>Pseudomonadati</taxon>
        <taxon>Pseudomonadota</taxon>
        <taxon>Betaproteobacteria</taxon>
        <taxon>Burkholderiales</taxon>
        <taxon>Sutterellaceae</taxon>
        <taxon>Sutterella</taxon>
    </lineage>
</organism>
<dbReference type="Gene3D" id="3.30.2090.10">
    <property type="entry name" value="Multidrug efflux transporter AcrB TolC docking domain, DN and DC subdomains"/>
    <property type="match status" value="2"/>
</dbReference>
<feature type="transmembrane region" description="Helical" evidence="9">
    <location>
        <begin position="1006"/>
        <end position="1032"/>
    </location>
</feature>
<dbReference type="HOGENOM" id="CLU_002755_1_1_4"/>
<feature type="transmembrane region" description="Helical" evidence="9">
    <location>
        <begin position="470"/>
        <end position="497"/>
    </location>
</feature>
<dbReference type="FunFam" id="1.20.1640.10:FF:000001">
    <property type="entry name" value="Efflux pump membrane transporter"/>
    <property type="match status" value="1"/>
</dbReference>